<gene>
    <name evidence="1" type="ORF">LCGC14_0629210</name>
</gene>
<dbReference type="AlphaFoldDB" id="A0A0F9RM05"/>
<comment type="caution">
    <text evidence="1">The sequence shown here is derived from an EMBL/GenBank/DDBJ whole genome shotgun (WGS) entry which is preliminary data.</text>
</comment>
<proteinExistence type="predicted"/>
<protein>
    <submittedName>
        <fullName evidence="1">Uncharacterized protein</fullName>
    </submittedName>
</protein>
<reference evidence="1" key="1">
    <citation type="journal article" date="2015" name="Nature">
        <title>Complex archaea that bridge the gap between prokaryotes and eukaryotes.</title>
        <authorList>
            <person name="Spang A."/>
            <person name="Saw J.H."/>
            <person name="Jorgensen S.L."/>
            <person name="Zaremba-Niedzwiedzka K."/>
            <person name="Martijn J."/>
            <person name="Lind A.E."/>
            <person name="van Eijk R."/>
            <person name="Schleper C."/>
            <person name="Guy L."/>
            <person name="Ettema T.J."/>
        </authorList>
    </citation>
    <scope>NUCLEOTIDE SEQUENCE</scope>
</reference>
<evidence type="ECO:0000313" key="1">
    <source>
        <dbReference type="EMBL" id="KKN50802.1"/>
    </source>
</evidence>
<accession>A0A0F9RM05</accession>
<organism evidence="1">
    <name type="scientific">marine sediment metagenome</name>
    <dbReference type="NCBI Taxonomy" id="412755"/>
    <lineage>
        <taxon>unclassified sequences</taxon>
        <taxon>metagenomes</taxon>
        <taxon>ecological metagenomes</taxon>
    </lineage>
</organism>
<sequence>MGKRLIMKRDQLPESDNIVQNYSEVKTKDVKWLWSSDYYDGPLSGMVELNGNRYWTECFDEEEWTEQNGPDEDDEDDEDNVDIFRVRVRFFAILKLTDKQQESEEYWHELFQLCVGEHSDYDISGNRFKYEEHTKETKQFYYTRREMDYEELDFDKSNLIGWFKY</sequence>
<dbReference type="EMBL" id="LAZR01001095">
    <property type="protein sequence ID" value="KKN50802.1"/>
    <property type="molecule type" value="Genomic_DNA"/>
</dbReference>
<name>A0A0F9RM05_9ZZZZ</name>